<reference evidence="2 3" key="1">
    <citation type="journal article" date="2016" name="Nat. Commun.">
        <title>Thousands of microbial genomes shed light on interconnected biogeochemical processes in an aquifer system.</title>
        <authorList>
            <person name="Anantharaman K."/>
            <person name="Brown C.T."/>
            <person name="Hug L.A."/>
            <person name="Sharon I."/>
            <person name="Castelle C.J."/>
            <person name="Probst A.J."/>
            <person name="Thomas B.C."/>
            <person name="Singh A."/>
            <person name="Wilkins M.J."/>
            <person name="Karaoz U."/>
            <person name="Brodie E.L."/>
            <person name="Williams K.H."/>
            <person name="Hubbard S.S."/>
            <person name="Banfield J.F."/>
        </authorList>
    </citation>
    <scope>NUCLEOTIDE SEQUENCE [LARGE SCALE GENOMIC DNA]</scope>
</reference>
<dbReference type="InterPro" id="IPR000477">
    <property type="entry name" value="RT_dom"/>
</dbReference>
<dbReference type="CDD" id="cd01651">
    <property type="entry name" value="RT_G2_intron"/>
    <property type="match status" value="1"/>
</dbReference>
<evidence type="ECO:0000313" key="2">
    <source>
        <dbReference type="EMBL" id="OGY37561.1"/>
    </source>
</evidence>
<dbReference type="PANTHER" id="PTHR34047">
    <property type="entry name" value="NUCLEAR INTRON MATURASE 1, MITOCHONDRIAL-RELATED"/>
    <property type="match status" value="1"/>
</dbReference>
<evidence type="ECO:0000259" key="1">
    <source>
        <dbReference type="PROSITE" id="PS50878"/>
    </source>
</evidence>
<accession>A0A1G1XCB7</accession>
<organism evidence="2 3">
    <name type="scientific">Candidatus Andersenbacteria bacterium RIFCSPHIGHO2_12_FULL_45_11b</name>
    <dbReference type="NCBI Taxonomy" id="1797282"/>
    <lineage>
        <taxon>Bacteria</taxon>
        <taxon>Candidatus Anderseniibacteriota</taxon>
    </lineage>
</organism>
<sequence length="389" mass="45404">MSIFMPMVNRENFCIFCRLRCHALYASPKQLRIGKLSVDNFAMGGGLLYWLFMRIQLSHTFKDIISLDNLLRGWNGFLKGKRNKKDVQVFDRNLFDNLYDLHADLASHTYQHGAYKAFAIADPKPRNIHKATVRDRVLHHAIYLILYPFFDRTFVHYSYSCRKDKGTHKAIEQFKKYSTKLSNNNTKICYVLKCDIRKFFASIDQNILLGILSLSIPDVDIMRLLKEIINSFHANEAGKGLPLGNLTSQLFVNIYMNEFDHYAKHGLHAKQYVRYADDFVLLSHDRAWLEKQIPKIEYFLNGVLCLNLHPDKVYIRSLVSGVDFLGWVNFPDHRVLRSATSRRMQKQIAENPKEETVQSYLGLLRHGNTERLTKDVLNLYGLFREKNSE</sequence>
<dbReference type="PANTHER" id="PTHR34047:SF8">
    <property type="entry name" value="PROTEIN YKFC"/>
    <property type="match status" value="1"/>
</dbReference>
<dbReference type="InterPro" id="IPR051083">
    <property type="entry name" value="GrpII_Intron_Splice-Mob/Def"/>
</dbReference>
<comment type="caution">
    <text evidence="2">The sequence shown here is derived from an EMBL/GenBank/DDBJ whole genome shotgun (WGS) entry which is preliminary data.</text>
</comment>
<protein>
    <recommendedName>
        <fullName evidence="1">Reverse transcriptase domain-containing protein</fullName>
    </recommendedName>
</protein>
<dbReference type="InterPro" id="IPR043502">
    <property type="entry name" value="DNA/RNA_pol_sf"/>
</dbReference>
<feature type="domain" description="Reverse transcriptase" evidence="1">
    <location>
        <begin position="126"/>
        <end position="329"/>
    </location>
</feature>
<evidence type="ECO:0000313" key="3">
    <source>
        <dbReference type="Proteomes" id="UP000177941"/>
    </source>
</evidence>
<name>A0A1G1XCB7_9BACT</name>
<dbReference type="AlphaFoldDB" id="A0A1G1XCB7"/>
<dbReference type="EMBL" id="MHHS01000006">
    <property type="protein sequence ID" value="OGY37561.1"/>
    <property type="molecule type" value="Genomic_DNA"/>
</dbReference>
<proteinExistence type="predicted"/>
<dbReference type="SUPFAM" id="SSF56672">
    <property type="entry name" value="DNA/RNA polymerases"/>
    <property type="match status" value="1"/>
</dbReference>
<dbReference type="Proteomes" id="UP000177941">
    <property type="component" value="Unassembled WGS sequence"/>
</dbReference>
<dbReference type="Pfam" id="PF00078">
    <property type="entry name" value="RVT_1"/>
    <property type="match status" value="1"/>
</dbReference>
<dbReference type="PROSITE" id="PS50878">
    <property type="entry name" value="RT_POL"/>
    <property type="match status" value="1"/>
</dbReference>
<gene>
    <name evidence="2" type="ORF">A3E36_04840</name>
</gene>